<evidence type="ECO:0008006" key="6">
    <source>
        <dbReference type="Google" id="ProtNLM"/>
    </source>
</evidence>
<dbReference type="Pfam" id="PF04773">
    <property type="entry name" value="FecR"/>
    <property type="match status" value="1"/>
</dbReference>
<dbReference type="KEGG" id="fek:C1H87_22110"/>
<keyword evidence="1" id="KW-1133">Transmembrane helix</keyword>
<dbReference type="Pfam" id="PF16344">
    <property type="entry name" value="FecR_C"/>
    <property type="match status" value="1"/>
</dbReference>
<evidence type="ECO:0000256" key="1">
    <source>
        <dbReference type="SAM" id="Phobius"/>
    </source>
</evidence>
<protein>
    <recommendedName>
        <fullName evidence="6">Anti-sigma factor</fullName>
    </recommendedName>
</protein>
<feature type="domain" description="FecR protein" evidence="2">
    <location>
        <begin position="184"/>
        <end position="280"/>
    </location>
</feature>
<dbReference type="RefSeq" id="WP_102757907.1">
    <property type="nucleotide sequence ID" value="NZ_CP025791.1"/>
</dbReference>
<dbReference type="PANTHER" id="PTHR30273">
    <property type="entry name" value="PERIPLASMIC SIGNAL SENSOR AND SIGMA FACTOR ACTIVATOR FECR-RELATED"/>
    <property type="match status" value="1"/>
</dbReference>
<dbReference type="OrthoDB" id="649666at2"/>
<dbReference type="InterPro" id="IPR006860">
    <property type="entry name" value="FecR"/>
</dbReference>
<name>A0A2K9PW29_9FLAO</name>
<keyword evidence="5" id="KW-1185">Reference proteome</keyword>
<sequence length="395" mass="45754">MDNLDKIKSLSKKIAASLLKGALPIDLEEFDTLTKEDKKRIIFNVINKNKREERLQFKNKLNTQEAWDAIIINHNKQRAIKRRTFWYSAVAASLVILLGITFLLNKDYELWIDTVIAAEKTIKAGTDKAVLTLANGSEVQLEKDQPYQSNTMTSNGEELIYVSREQVNKIETEAKGIAYNMLTVPRGGQFRIILSDGTKVWLNSESQLRYPIMFNDFETRRVELLYGEAYFDVSSSTLHHGTKFNVSNQFQEIEVLGTEFNIRAYKEETNIYTTLIEGKVVIKSQDKEQVLEPAQQLNLNTKNNDINIETVDNMHNEISWKEGEFSFQNKTLKDIMKILSRWYDMEVIFENKDVEVKTYTGSFNKSNSIEDVLSVIKYTNDINSYYIKNKMLIIR</sequence>
<evidence type="ECO:0000313" key="4">
    <source>
        <dbReference type="EMBL" id="AUP81264.1"/>
    </source>
</evidence>
<dbReference type="Gene3D" id="3.55.50.30">
    <property type="match status" value="1"/>
</dbReference>
<evidence type="ECO:0000259" key="3">
    <source>
        <dbReference type="Pfam" id="PF16344"/>
    </source>
</evidence>
<dbReference type="Proteomes" id="UP000235826">
    <property type="component" value="Chromosome"/>
</dbReference>
<gene>
    <name evidence="4" type="ORF">C1H87_22110</name>
</gene>
<evidence type="ECO:0000313" key="5">
    <source>
        <dbReference type="Proteomes" id="UP000235826"/>
    </source>
</evidence>
<dbReference type="PANTHER" id="PTHR30273:SF2">
    <property type="entry name" value="PROTEIN FECR"/>
    <property type="match status" value="1"/>
</dbReference>
<reference evidence="4 5" key="1">
    <citation type="submission" date="2018-01" db="EMBL/GenBank/DDBJ databases">
        <title>Complete genome sequence of Flavivirga eckloniae ECD14 isolated from seaweed Ecklonia cava.</title>
        <authorList>
            <person name="Lee J.H."/>
            <person name="Baik K.S."/>
            <person name="Seong C.N."/>
        </authorList>
    </citation>
    <scope>NUCLEOTIDE SEQUENCE [LARGE SCALE GENOMIC DNA]</scope>
    <source>
        <strain evidence="4 5">ECD14</strain>
    </source>
</reference>
<keyword evidence="1" id="KW-0472">Membrane</keyword>
<dbReference type="EMBL" id="CP025791">
    <property type="protein sequence ID" value="AUP81264.1"/>
    <property type="molecule type" value="Genomic_DNA"/>
</dbReference>
<feature type="transmembrane region" description="Helical" evidence="1">
    <location>
        <begin position="85"/>
        <end position="104"/>
    </location>
</feature>
<proteinExistence type="predicted"/>
<keyword evidence="1" id="KW-0812">Transmembrane</keyword>
<dbReference type="AlphaFoldDB" id="A0A2K9PW29"/>
<evidence type="ECO:0000259" key="2">
    <source>
        <dbReference type="Pfam" id="PF04773"/>
    </source>
</evidence>
<dbReference type="InterPro" id="IPR012373">
    <property type="entry name" value="Ferrdict_sens_TM"/>
</dbReference>
<organism evidence="4 5">
    <name type="scientific">Flavivirga eckloniae</name>
    <dbReference type="NCBI Taxonomy" id="1803846"/>
    <lineage>
        <taxon>Bacteria</taxon>
        <taxon>Pseudomonadati</taxon>
        <taxon>Bacteroidota</taxon>
        <taxon>Flavobacteriia</taxon>
        <taxon>Flavobacteriales</taxon>
        <taxon>Flavobacteriaceae</taxon>
        <taxon>Flavivirga</taxon>
    </lineage>
</organism>
<dbReference type="GO" id="GO:0016989">
    <property type="term" value="F:sigma factor antagonist activity"/>
    <property type="evidence" value="ECO:0007669"/>
    <property type="project" value="TreeGrafter"/>
</dbReference>
<feature type="domain" description="Protein FecR C-terminal" evidence="3">
    <location>
        <begin position="324"/>
        <end position="394"/>
    </location>
</feature>
<dbReference type="InterPro" id="IPR032508">
    <property type="entry name" value="FecR_C"/>
</dbReference>
<accession>A0A2K9PW29</accession>
<dbReference type="Gene3D" id="2.60.120.1440">
    <property type="match status" value="1"/>
</dbReference>